<dbReference type="Proteomes" id="UP000314294">
    <property type="component" value="Unassembled WGS sequence"/>
</dbReference>
<name>A0A4Z2J8S5_9TELE</name>
<protein>
    <submittedName>
        <fullName evidence="2">Uncharacterized protein</fullName>
    </submittedName>
</protein>
<evidence type="ECO:0000256" key="1">
    <source>
        <dbReference type="SAM" id="MobiDB-lite"/>
    </source>
</evidence>
<keyword evidence="3" id="KW-1185">Reference proteome</keyword>
<proteinExistence type="predicted"/>
<accession>A0A4Z2J8S5</accession>
<comment type="caution">
    <text evidence="2">The sequence shown here is derived from an EMBL/GenBank/DDBJ whole genome shotgun (WGS) entry which is preliminary data.</text>
</comment>
<evidence type="ECO:0000313" key="3">
    <source>
        <dbReference type="Proteomes" id="UP000314294"/>
    </source>
</evidence>
<dbReference type="EMBL" id="SRLO01000018">
    <property type="protein sequence ID" value="TNN85862.1"/>
    <property type="molecule type" value="Genomic_DNA"/>
</dbReference>
<reference evidence="2 3" key="1">
    <citation type="submission" date="2019-03" db="EMBL/GenBank/DDBJ databases">
        <title>First draft genome of Liparis tanakae, snailfish: a comprehensive survey of snailfish specific genes.</title>
        <authorList>
            <person name="Kim W."/>
            <person name="Song I."/>
            <person name="Jeong J.-H."/>
            <person name="Kim D."/>
            <person name="Kim S."/>
            <person name="Ryu S."/>
            <person name="Song J.Y."/>
            <person name="Lee S.K."/>
        </authorList>
    </citation>
    <scope>NUCLEOTIDE SEQUENCE [LARGE SCALE GENOMIC DNA]</scope>
    <source>
        <tissue evidence="2">Muscle</tissue>
    </source>
</reference>
<sequence>MWILLDTEQCFLRERLPPCSSHTPKTNEFLKTASIKPQTGSIGQWISSALRSKASLRTRRPAGRLVQPPFTSADREESNTSEADPGPSGCRLSEPNSHILQLSHTTTFTLRRYRLLTADSLCCCSMLWDKLLVNRCHRIGTNNKNYTDEQSAVVETQYRAFFLKDRDVGEQ</sequence>
<evidence type="ECO:0000313" key="2">
    <source>
        <dbReference type="EMBL" id="TNN85862.1"/>
    </source>
</evidence>
<feature type="region of interest" description="Disordered" evidence="1">
    <location>
        <begin position="57"/>
        <end position="95"/>
    </location>
</feature>
<dbReference type="AlphaFoldDB" id="A0A4Z2J8S5"/>
<gene>
    <name evidence="2" type="ORF">EYF80_003706</name>
</gene>
<organism evidence="2 3">
    <name type="scientific">Liparis tanakae</name>
    <name type="common">Tanaka's snailfish</name>
    <dbReference type="NCBI Taxonomy" id="230148"/>
    <lineage>
        <taxon>Eukaryota</taxon>
        <taxon>Metazoa</taxon>
        <taxon>Chordata</taxon>
        <taxon>Craniata</taxon>
        <taxon>Vertebrata</taxon>
        <taxon>Euteleostomi</taxon>
        <taxon>Actinopterygii</taxon>
        <taxon>Neopterygii</taxon>
        <taxon>Teleostei</taxon>
        <taxon>Neoteleostei</taxon>
        <taxon>Acanthomorphata</taxon>
        <taxon>Eupercaria</taxon>
        <taxon>Perciformes</taxon>
        <taxon>Cottioidei</taxon>
        <taxon>Cottales</taxon>
        <taxon>Liparidae</taxon>
        <taxon>Liparis</taxon>
    </lineage>
</organism>